<keyword evidence="35" id="KW-1185">Reference proteome</keyword>
<protein>
    <recommendedName>
        <fullName evidence="26">Sodium-coupled neutral amino acid symporter 2</fullName>
    </recommendedName>
    <alternativeName>
        <fullName evidence="30">Amino acid transporter A2</fullName>
    </alternativeName>
    <alternativeName>
        <fullName evidence="31">Solute carrier family 38 member 2</fullName>
    </alternativeName>
    <alternativeName>
        <fullName evidence="28">System A amino acid transporter 2</fullName>
    </alternativeName>
    <alternativeName>
        <fullName evidence="29">System A transporter 1</fullName>
    </alternativeName>
    <alternativeName>
        <fullName evidence="27">System N amino acid transporter 2</fullName>
    </alternativeName>
</protein>
<dbReference type="GeneTree" id="ENSGT00940000155486"/>
<evidence type="ECO:0000256" key="13">
    <source>
        <dbReference type="ARBA" id="ARBA00023180"/>
    </source>
</evidence>
<dbReference type="GO" id="GO:0015186">
    <property type="term" value="F:L-glutamine transmembrane transporter activity"/>
    <property type="evidence" value="ECO:0007669"/>
    <property type="project" value="TreeGrafter"/>
</dbReference>
<comment type="catalytic activity">
    <reaction evidence="16">
        <text>L-alanine(in) + Na(+)(in) = L-alanine(out) + Na(+)(out)</text>
        <dbReference type="Rhea" id="RHEA:29283"/>
        <dbReference type="ChEBI" id="CHEBI:29101"/>
        <dbReference type="ChEBI" id="CHEBI:57972"/>
    </reaction>
    <physiologicalReaction direction="right-to-left" evidence="16">
        <dbReference type="Rhea" id="RHEA:29285"/>
    </physiologicalReaction>
</comment>
<evidence type="ECO:0000256" key="3">
    <source>
        <dbReference type="ARBA" id="ARBA00022448"/>
    </source>
</evidence>
<feature type="transmembrane region" description="Helical" evidence="32">
    <location>
        <begin position="355"/>
        <end position="377"/>
    </location>
</feature>
<comment type="catalytic activity">
    <reaction evidence="15">
        <text>L-threonine(in) + Na(+)(in) = L-threonine(out) + Na(+)(out)</text>
        <dbReference type="Rhea" id="RHEA:69999"/>
        <dbReference type="ChEBI" id="CHEBI:29101"/>
        <dbReference type="ChEBI" id="CHEBI:57926"/>
    </reaction>
    <physiologicalReaction direction="right-to-left" evidence="15">
        <dbReference type="Rhea" id="RHEA:70001"/>
    </physiologicalReaction>
</comment>
<evidence type="ECO:0000256" key="28">
    <source>
        <dbReference type="ARBA" id="ARBA00041859"/>
    </source>
</evidence>
<dbReference type="AlphaFoldDB" id="A0A4W4EVU8"/>
<evidence type="ECO:0000256" key="31">
    <source>
        <dbReference type="ARBA" id="ARBA00042868"/>
    </source>
</evidence>
<feature type="transmembrane region" description="Helical" evidence="32">
    <location>
        <begin position="458"/>
        <end position="480"/>
    </location>
</feature>
<evidence type="ECO:0000256" key="6">
    <source>
        <dbReference type="ARBA" id="ARBA00022847"/>
    </source>
</evidence>
<keyword evidence="7" id="KW-0029">Amino-acid transport</keyword>
<dbReference type="Ensembl" id="ENSEEET00000016206.2">
    <property type="protein sequence ID" value="ENSEEEP00000016019.2"/>
    <property type="gene ID" value="ENSEEEG00000007157.2"/>
</dbReference>
<keyword evidence="13" id="KW-0325">Glycoprotein</keyword>
<keyword evidence="10" id="KW-0406">Ion transport</keyword>
<reference evidence="35" key="2">
    <citation type="journal article" date="2017" name="Sci. Adv.">
        <title>A tail of two voltages: Proteomic comparison of the three electric organs of the electric eel.</title>
        <authorList>
            <person name="Traeger L.L."/>
            <person name="Sabat G."/>
            <person name="Barrett-Wilt G.A."/>
            <person name="Wells G.B."/>
            <person name="Sussman M.R."/>
        </authorList>
    </citation>
    <scope>NUCLEOTIDE SEQUENCE [LARGE SCALE GENOMIC DNA]</scope>
</reference>
<keyword evidence="4" id="KW-1003">Cell membrane</keyword>
<evidence type="ECO:0000256" key="22">
    <source>
        <dbReference type="ARBA" id="ARBA00036201"/>
    </source>
</evidence>
<comment type="subcellular location">
    <subcellularLocation>
        <location evidence="1">Cell membrane</location>
        <topology evidence="1">Multi-pass membrane protein</topology>
    </subcellularLocation>
</comment>
<evidence type="ECO:0000256" key="19">
    <source>
        <dbReference type="ARBA" id="ARBA00036104"/>
    </source>
</evidence>
<keyword evidence="8 32" id="KW-1133">Transmembrane helix</keyword>
<evidence type="ECO:0000256" key="24">
    <source>
        <dbReference type="ARBA" id="ARBA00036564"/>
    </source>
</evidence>
<keyword evidence="11 32" id="KW-0472">Membrane</keyword>
<evidence type="ECO:0000256" key="17">
    <source>
        <dbReference type="ARBA" id="ARBA00035969"/>
    </source>
</evidence>
<comment type="catalytic activity">
    <reaction evidence="23">
        <text>L-histidine(in) + Na(+)(in) = L-histidine(out) + Na(+)(out)</text>
        <dbReference type="Rhea" id="RHEA:71583"/>
        <dbReference type="ChEBI" id="CHEBI:29101"/>
        <dbReference type="ChEBI" id="CHEBI:57595"/>
    </reaction>
    <physiologicalReaction direction="right-to-left" evidence="23">
        <dbReference type="Rhea" id="RHEA:71585"/>
    </physiologicalReaction>
</comment>
<evidence type="ECO:0000256" key="8">
    <source>
        <dbReference type="ARBA" id="ARBA00022989"/>
    </source>
</evidence>
<keyword evidence="5 32" id="KW-0812">Transmembrane</keyword>
<evidence type="ECO:0000256" key="9">
    <source>
        <dbReference type="ARBA" id="ARBA00023053"/>
    </source>
</evidence>
<feature type="transmembrane region" description="Helical" evidence="32">
    <location>
        <begin position="278"/>
        <end position="299"/>
    </location>
</feature>
<reference evidence="34" key="4">
    <citation type="submission" date="2025-08" db="UniProtKB">
        <authorList>
            <consortium name="Ensembl"/>
        </authorList>
    </citation>
    <scope>IDENTIFICATION</scope>
</reference>
<comment type="catalytic activity">
    <reaction evidence="24">
        <text>glycine(in) + Na(+)(in) = glycine(out) + Na(+)(out)</text>
        <dbReference type="Rhea" id="RHEA:68228"/>
        <dbReference type="ChEBI" id="CHEBI:29101"/>
        <dbReference type="ChEBI" id="CHEBI:57305"/>
    </reaction>
    <physiologicalReaction direction="right-to-left" evidence="24">
        <dbReference type="Rhea" id="RHEA:68230"/>
    </physiologicalReaction>
</comment>
<comment type="catalytic activity">
    <reaction evidence="22">
        <text>L-proline(in) + Na(+)(in) = L-proline(out) + Na(+)(out)</text>
        <dbReference type="Rhea" id="RHEA:28967"/>
        <dbReference type="ChEBI" id="CHEBI:29101"/>
        <dbReference type="ChEBI" id="CHEBI:60039"/>
    </reaction>
    <physiologicalReaction direction="right-to-left" evidence="22">
        <dbReference type="Rhea" id="RHEA:28969"/>
    </physiologicalReaction>
</comment>
<feature type="transmembrane region" description="Helical" evidence="32">
    <location>
        <begin position="73"/>
        <end position="91"/>
    </location>
</feature>
<evidence type="ECO:0000256" key="21">
    <source>
        <dbReference type="ARBA" id="ARBA00036194"/>
    </source>
</evidence>
<dbReference type="Proteomes" id="UP000314983">
    <property type="component" value="Chromosome 2"/>
</dbReference>
<reference evidence="34" key="3">
    <citation type="submission" date="2020-05" db="EMBL/GenBank/DDBJ databases">
        <title>Electrophorus electricus (electric eel) genome, fEleEle1, primary haplotype.</title>
        <authorList>
            <person name="Myers G."/>
            <person name="Meyer A."/>
            <person name="Fedrigo O."/>
            <person name="Formenti G."/>
            <person name="Rhie A."/>
            <person name="Tracey A."/>
            <person name="Sims Y."/>
            <person name="Jarvis E.D."/>
        </authorList>
    </citation>
    <scope>NUCLEOTIDE SEQUENCE [LARGE SCALE GENOMIC DNA]</scope>
</reference>
<proteinExistence type="inferred from homology"/>
<evidence type="ECO:0000256" key="12">
    <source>
        <dbReference type="ARBA" id="ARBA00023157"/>
    </source>
</evidence>
<feature type="transmembrane region" description="Helical" evidence="32">
    <location>
        <begin position="43"/>
        <end position="61"/>
    </location>
</feature>
<evidence type="ECO:0000256" key="4">
    <source>
        <dbReference type="ARBA" id="ARBA00022475"/>
    </source>
</evidence>
<comment type="similarity">
    <text evidence="2">Belongs to the amino acid/polyamine transporter 2 family.</text>
</comment>
<gene>
    <name evidence="34" type="primary">SLC38A2</name>
</gene>
<feature type="transmembrane region" description="Helical" evidence="32">
    <location>
        <begin position="184"/>
        <end position="204"/>
    </location>
</feature>
<evidence type="ECO:0000256" key="18">
    <source>
        <dbReference type="ARBA" id="ARBA00036092"/>
    </source>
</evidence>
<reference evidence="35" key="1">
    <citation type="journal article" date="2014" name="Science">
        <title>Nonhuman genetics. Genomic basis for the convergent evolution of electric organs.</title>
        <authorList>
            <person name="Gallant J.R."/>
            <person name="Traeger L.L."/>
            <person name="Volkening J.D."/>
            <person name="Moffett H."/>
            <person name="Chen P.H."/>
            <person name="Novina C.D."/>
            <person name="Phillips G.N.Jr."/>
            <person name="Anand R."/>
            <person name="Wells G.B."/>
            <person name="Pinch M."/>
            <person name="Guth R."/>
            <person name="Unguez G.A."/>
            <person name="Albert J.S."/>
            <person name="Zakon H.H."/>
            <person name="Samanta M.P."/>
            <person name="Sussman M.R."/>
        </authorList>
    </citation>
    <scope>NUCLEOTIDE SEQUENCE [LARGE SCALE GENOMIC DNA]</scope>
</reference>
<dbReference type="PANTHER" id="PTHR22950">
    <property type="entry name" value="AMINO ACID TRANSPORTER"/>
    <property type="match status" value="1"/>
</dbReference>
<dbReference type="GO" id="GO:0015293">
    <property type="term" value="F:symporter activity"/>
    <property type="evidence" value="ECO:0007669"/>
    <property type="project" value="UniProtKB-KW"/>
</dbReference>
<evidence type="ECO:0000256" key="23">
    <source>
        <dbReference type="ARBA" id="ARBA00036231"/>
    </source>
</evidence>
<organism evidence="34 35">
    <name type="scientific">Electrophorus electricus</name>
    <name type="common">Electric eel</name>
    <name type="synonym">Gymnotus electricus</name>
    <dbReference type="NCBI Taxonomy" id="8005"/>
    <lineage>
        <taxon>Eukaryota</taxon>
        <taxon>Metazoa</taxon>
        <taxon>Chordata</taxon>
        <taxon>Craniata</taxon>
        <taxon>Vertebrata</taxon>
        <taxon>Euteleostomi</taxon>
        <taxon>Actinopterygii</taxon>
        <taxon>Neopterygii</taxon>
        <taxon>Teleostei</taxon>
        <taxon>Ostariophysi</taxon>
        <taxon>Gymnotiformes</taxon>
        <taxon>Gymnotoidei</taxon>
        <taxon>Gymnotidae</taxon>
        <taxon>Electrophorus</taxon>
    </lineage>
</organism>
<keyword evidence="3" id="KW-0813">Transport</keyword>
<comment type="catalytic activity">
    <reaction evidence="17">
        <text>L-glutamine(in) + Na(+)(in) = L-glutamine(out) + Na(+)(out)</text>
        <dbReference type="Rhea" id="RHEA:68236"/>
        <dbReference type="ChEBI" id="CHEBI:29101"/>
        <dbReference type="ChEBI" id="CHEBI:58359"/>
    </reaction>
    <physiologicalReaction direction="right-to-left" evidence="17">
        <dbReference type="Rhea" id="RHEA:68238"/>
    </physiologicalReaction>
</comment>
<comment type="catalytic activity">
    <reaction evidence="20">
        <text>L-leucine(in) + Na(+)(in) = L-leucine(out) + Na(+)(out)</text>
        <dbReference type="Rhea" id="RHEA:29263"/>
        <dbReference type="ChEBI" id="CHEBI:29101"/>
        <dbReference type="ChEBI" id="CHEBI:57427"/>
    </reaction>
    <physiologicalReaction direction="right-to-left" evidence="20">
        <dbReference type="Rhea" id="RHEA:29265"/>
    </physiologicalReaction>
</comment>
<evidence type="ECO:0000259" key="33">
    <source>
        <dbReference type="Pfam" id="PF01490"/>
    </source>
</evidence>
<feature type="domain" description="Amino acid transporter transmembrane" evidence="33">
    <location>
        <begin position="66"/>
        <end position="479"/>
    </location>
</feature>
<accession>A0A4W4EVU8</accession>
<keyword evidence="12" id="KW-1015">Disulfide bond</keyword>
<feature type="transmembrane region" description="Helical" evidence="32">
    <location>
        <begin position="211"/>
        <end position="232"/>
    </location>
</feature>
<evidence type="ECO:0000256" key="25">
    <source>
        <dbReference type="ARBA" id="ARBA00036787"/>
    </source>
</evidence>
<feature type="transmembrane region" description="Helical" evidence="32">
    <location>
        <begin position="97"/>
        <end position="119"/>
    </location>
</feature>
<dbReference type="Pfam" id="PF01490">
    <property type="entry name" value="Aa_trans"/>
    <property type="match status" value="1"/>
</dbReference>
<evidence type="ECO:0000256" key="32">
    <source>
        <dbReference type="SAM" id="Phobius"/>
    </source>
</evidence>
<comment type="catalytic activity">
    <reaction evidence="21">
        <text>L-phenylalanine(in) + Na(+)(in) = L-phenylalanine(out) + Na(+)(out)</text>
        <dbReference type="Rhea" id="RHEA:68244"/>
        <dbReference type="ChEBI" id="CHEBI:29101"/>
        <dbReference type="ChEBI" id="CHEBI:58095"/>
    </reaction>
    <physiologicalReaction direction="right-to-left" evidence="21">
        <dbReference type="Rhea" id="RHEA:68246"/>
    </physiologicalReaction>
</comment>
<evidence type="ECO:0000256" key="14">
    <source>
        <dbReference type="ARBA" id="ARBA00023201"/>
    </source>
</evidence>
<keyword evidence="9" id="KW-0915">Sodium</keyword>
<dbReference type="GO" id="GO:0006814">
    <property type="term" value="P:sodium ion transport"/>
    <property type="evidence" value="ECO:0007669"/>
    <property type="project" value="UniProtKB-KW"/>
</dbReference>
<evidence type="ECO:0000256" key="26">
    <source>
        <dbReference type="ARBA" id="ARBA00039205"/>
    </source>
</evidence>
<dbReference type="PANTHER" id="PTHR22950:SF207">
    <property type="entry name" value="SODIUM-COUPLED NEUTRAL AMINO ACID SYMPORTER 2"/>
    <property type="match status" value="1"/>
</dbReference>
<feature type="transmembrane region" description="Helical" evidence="32">
    <location>
        <begin position="398"/>
        <end position="416"/>
    </location>
</feature>
<comment type="catalytic activity">
    <reaction evidence="25">
        <text>L-serine(in) + Na(+)(in) = L-serine(out) + Na(+)(out)</text>
        <dbReference type="Rhea" id="RHEA:29575"/>
        <dbReference type="ChEBI" id="CHEBI:29101"/>
        <dbReference type="ChEBI" id="CHEBI:33384"/>
    </reaction>
    <physiologicalReaction direction="right-to-left" evidence="25">
        <dbReference type="Rhea" id="RHEA:29577"/>
    </physiologicalReaction>
</comment>
<comment type="catalytic activity">
    <reaction evidence="18">
        <text>L-asparagine(in) + Na(+)(in) = L-asparagine(out) + Na(+)(out)</text>
        <dbReference type="Rhea" id="RHEA:71383"/>
        <dbReference type="ChEBI" id="CHEBI:29101"/>
        <dbReference type="ChEBI" id="CHEBI:58048"/>
    </reaction>
    <physiologicalReaction direction="right-to-left" evidence="18">
        <dbReference type="Rhea" id="RHEA:71385"/>
    </physiologicalReaction>
</comment>
<evidence type="ECO:0000256" key="10">
    <source>
        <dbReference type="ARBA" id="ARBA00023065"/>
    </source>
</evidence>
<feature type="transmembrane region" description="Helical" evidence="32">
    <location>
        <begin position="311"/>
        <end position="335"/>
    </location>
</feature>
<keyword evidence="6" id="KW-0769">Symport</keyword>
<evidence type="ECO:0000256" key="16">
    <source>
        <dbReference type="ARBA" id="ARBA00035911"/>
    </source>
</evidence>
<evidence type="ECO:0000313" key="34">
    <source>
        <dbReference type="Ensembl" id="ENSEEEP00000016019.2"/>
    </source>
</evidence>
<evidence type="ECO:0000256" key="2">
    <source>
        <dbReference type="ARBA" id="ARBA00008066"/>
    </source>
</evidence>
<name>A0A4W4EVU8_ELEEL</name>
<dbReference type="GO" id="GO:0005886">
    <property type="term" value="C:plasma membrane"/>
    <property type="evidence" value="ECO:0007669"/>
    <property type="project" value="UniProtKB-SubCell"/>
</dbReference>
<evidence type="ECO:0000256" key="20">
    <source>
        <dbReference type="ARBA" id="ARBA00036115"/>
    </source>
</evidence>
<dbReference type="InterPro" id="IPR013057">
    <property type="entry name" value="AA_transpt_TM"/>
</dbReference>
<evidence type="ECO:0000256" key="29">
    <source>
        <dbReference type="ARBA" id="ARBA00041916"/>
    </source>
</evidence>
<evidence type="ECO:0000313" key="35">
    <source>
        <dbReference type="Proteomes" id="UP000314983"/>
    </source>
</evidence>
<evidence type="ECO:0000256" key="27">
    <source>
        <dbReference type="ARBA" id="ARBA00041835"/>
    </source>
</evidence>
<sequence>MNKTPGKAAMSRFNISPDEDSCSSNSNEYICQAAFLQHQNPDTYNSVLFVCFDCLFLSFFYQHPGTASFGMSVFNLGNAIMGSGILGLSYAMANTGIVLFVILLVAVSIFSLYSVHLLLKTANEGGSLVYEQLGYKAFGMPGKLAASCSITMQNIGAMSSYLYIVKYELPIVIQAFLGKSDGEWYTNGDYLVLIVSVIIILPLSLLKNLGYLGYTSGFSLLCMVFFLIVVIYKKFHIPCPLPDDFINVTVNGVLVHLNTTDREGTCTPKYFVFNSQTVYAVPILTFAFVCHPAILPMYEELKDRSRKKMQGVANVSFLAMFVMYLLAALFGYLTFSDAVEPELLHTYSKVYKFDVVLLIVRLAVLTAVTLTVPVVLFPIRTSVNHLLGASKEFSWIRHVIITFTLLAGVNLLVIFVPTIRDIFGFIGASAAAMLIFILPSAFYIKLVQKEPLRSFQKIGACLFLASGFLVMFGCMSLIIMDWIHNAVGSEAHGDGH</sequence>
<reference evidence="34" key="5">
    <citation type="submission" date="2025-09" db="UniProtKB">
        <authorList>
            <consortium name="Ensembl"/>
        </authorList>
    </citation>
    <scope>IDENTIFICATION</scope>
</reference>
<evidence type="ECO:0000256" key="30">
    <source>
        <dbReference type="ARBA" id="ARBA00042516"/>
    </source>
</evidence>
<comment type="catalytic activity">
    <reaction evidence="19">
        <text>L-methionine(in) + Na(+)(in) = L-methionine(out) + Na(+)(out)</text>
        <dbReference type="Rhea" id="RHEA:68240"/>
        <dbReference type="ChEBI" id="CHEBI:29101"/>
        <dbReference type="ChEBI" id="CHEBI:57844"/>
    </reaction>
    <physiologicalReaction direction="right-to-left" evidence="19">
        <dbReference type="Rhea" id="RHEA:68242"/>
    </physiologicalReaction>
</comment>
<evidence type="ECO:0000256" key="15">
    <source>
        <dbReference type="ARBA" id="ARBA00035810"/>
    </source>
</evidence>
<evidence type="ECO:0000256" key="5">
    <source>
        <dbReference type="ARBA" id="ARBA00022692"/>
    </source>
</evidence>
<feature type="transmembrane region" description="Helical" evidence="32">
    <location>
        <begin position="422"/>
        <end position="446"/>
    </location>
</feature>
<evidence type="ECO:0000256" key="11">
    <source>
        <dbReference type="ARBA" id="ARBA00023136"/>
    </source>
</evidence>
<evidence type="ECO:0000256" key="7">
    <source>
        <dbReference type="ARBA" id="ARBA00022970"/>
    </source>
</evidence>
<evidence type="ECO:0000256" key="1">
    <source>
        <dbReference type="ARBA" id="ARBA00004651"/>
    </source>
</evidence>
<keyword evidence="14" id="KW-0739">Sodium transport</keyword>